<proteinExistence type="predicted"/>
<dbReference type="AlphaFoldDB" id="A0A5J4Z2M4"/>
<dbReference type="Proteomes" id="UP000324585">
    <property type="component" value="Unassembled WGS sequence"/>
</dbReference>
<organism evidence="1 2">
    <name type="scientific">Porphyridium purpureum</name>
    <name type="common">Red alga</name>
    <name type="synonym">Porphyridium cruentum</name>
    <dbReference type="NCBI Taxonomy" id="35688"/>
    <lineage>
        <taxon>Eukaryota</taxon>
        <taxon>Rhodophyta</taxon>
        <taxon>Bangiophyceae</taxon>
        <taxon>Porphyridiales</taxon>
        <taxon>Porphyridiaceae</taxon>
        <taxon>Porphyridium</taxon>
    </lineage>
</organism>
<sequence>MDKLPKTETEAAPDAMRAAFHKYMDDTKLADIMSAAVADLYELEPHERPEDPVAFVCERMKVHQHAFAHADASHARENGS</sequence>
<dbReference type="EMBL" id="VRMN01000001">
    <property type="protein sequence ID" value="KAA8498199.1"/>
    <property type="molecule type" value="Genomic_DNA"/>
</dbReference>
<keyword evidence="2" id="KW-1185">Reference proteome</keyword>
<reference evidence="2" key="1">
    <citation type="journal article" date="2019" name="Nat. Commun.">
        <title>Expansion of phycobilisome linker gene families in mesophilic red algae.</title>
        <authorList>
            <person name="Lee J."/>
            <person name="Kim D."/>
            <person name="Bhattacharya D."/>
            <person name="Yoon H.S."/>
        </authorList>
    </citation>
    <scope>NUCLEOTIDE SEQUENCE [LARGE SCALE GENOMIC DNA]</scope>
    <source>
        <strain evidence="2">CCMP 1328</strain>
    </source>
</reference>
<evidence type="ECO:0000313" key="2">
    <source>
        <dbReference type="Proteomes" id="UP000324585"/>
    </source>
</evidence>
<accession>A0A5J4Z2M4</accession>
<name>A0A5J4Z2M4_PORPP</name>
<protein>
    <submittedName>
        <fullName evidence="1">Uncharacterized protein</fullName>
    </submittedName>
</protein>
<evidence type="ECO:0000313" key="1">
    <source>
        <dbReference type="EMBL" id="KAA8498199.1"/>
    </source>
</evidence>
<comment type="caution">
    <text evidence="1">The sequence shown here is derived from an EMBL/GenBank/DDBJ whole genome shotgun (WGS) entry which is preliminary data.</text>
</comment>
<gene>
    <name evidence="1" type="ORF">FVE85_5784</name>
</gene>